<proteinExistence type="predicted"/>
<keyword evidence="3" id="KW-1185">Reference proteome</keyword>
<evidence type="ECO:0000313" key="2">
    <source>
        <dbReference type="EMBL" id="QMW01730.1"/>
    </source>
</evidence>
<accession>A0A7G5GS88</accession>
<feature type="region of interest" description="Disordered" evidence="1">
    <location>
        <begin position="1"/>
        <end position="37"/>
    </location>
</feature>
<feature type="compositionally biased region" description="Polar residues" evidence="1">
    <location>
        <begin position="1"/>
        <end position="26"/>
    </location>
</feature>
<name>A0A7G5GS88_9BACT</name>
<gene>
    <name evidence="2" type="ORF">H3H32_27855</name>
</gene>
<evidence type="ECO:0000313" key="3">
    <source>
        <dbReference type="Proteomes" id="UP000515369"/>
    </source>
</evidence>
<dbReference type="EMBL" id="CP059732">
    <property type="protein sequence ID" value="QMW01730.1"/>
    <property type="molecule type" value="Genomic_DNA"/>
</dbReference>
<dbReference type="Proteomes" id="UP000515369">
    <property type="component" value="Chromosome"/>
</dbReference>
<evidence type="ECO:0000256" key="1">
    <source>
        <dbReference type="SAM" id="MobiDB-lite"/>
    </source>
</evidence>
<dbReference type="KEGG" id="sfol:H3H32_27855"/>
<protein>
    <submittedName>
        <fullName evidence="2">Uncharacterized protein</fullName>
    </submittedName>
</protein>
<dbReference type="AlphaFoldDB" id="A0A7G5GS88"/>
<dbReference type="RefSeq" id="WP_182459008.1">
    <property type="nucleotide sequence ID" value="NZ_CP059732.1"/>
</dbReference>
<reference evidence="2 3" key="1">
    <citation type="submission" date="2020-07" db="EMBL/GenBank/DDBJ databases">
        <title>Spirosoma foliorum sp. nov., isolated from the leaves on the Nejang mountain Korea, Republic of.</title>
        <authorList>
            <person name="Ho H."/>
            <person name="Lee Y.-J."/>
            <person name="Nurcahyanto D.-A."/>
            <person name="Kim S.-G."/>
        </authorList>
    </citation>
    <scope>NUCLEOTIDE SEQUENCE [LARGE SCALE GENOMIC DNA]</scope>
    <source>
        <strain evidence="2 3">PL0136</strain>
    </source>
</reference>
<sequence>MNPIPNANSQPLDDFDTSTNESQTLASEGEEQLPPAPLNVYTDVTDRVLKELNVVPGMTSRLGTINRSENVLPMMQMRATNLPELPDDDSDANAFLIAFEQANVDVFPTIDAGFTDITFSVPQAQETDKENVFDFTLGSFEFTTNESTTVILERPGNVFPKLVAVNVPNRLLTSELDCWPVLIYIHPTAGQNLSTNYINADNLKSIDDAHFYPYGWDFLFHMFWKYLFYETLGANTSTNVGIVYQHQFSGKDVITVLPILNQSDSINMGDFNNPDSILQILGEIKWYFTQHVKMNDGLVSTDNFRVAMAAYSSGNGLLKTFLAEKNNAFCQQILKEVYFFDAPTGIGPACVTNALQWAGNESDRFIRFYSQWSYANYSSIVGSNATVLPGQLVANPDKPYHSIALLNDSFWHQLLPGLFPSDTGDWSQYHSLIATGMLTDALTRSGF</sequence>
<organism evidence="2 3">
    <name type="scientific">Spirosoma foliorum</name>
    <dbReference type="NCBI Taxonomy" id="2710596"/>
    <lineage>
        <taxon>Bacteria</taxon>
        <taxon>Pseudomonadati</taxon>
        <taxon>Bacteroidota</taxon>
        <taxon>Cytophagia</taxon>
        <taxon>Cytophagales</taxon>
        <taxon>Cytophagaceae</taxon>
        <taxon>Spirosoma</taxon>
    </lineage>
</organism>